<evidence type="ECO:0008006" key="2">
    <source>
        <dbReference type="Google" id="ProtNLM"/>
    </source>
</evidence>
<evidence type="ECO:0000313" key="1">
    <source>
        <dbReference type="EMBL" id="ECF6051790.1"/>
    </source>
</evidence>
<sequence>MAKRNDNSGFLYHWIKATPFMRSNNLDYSTAFEVLINIIKDGVIRAGLTMEAGGHECICFTESTKYSIRDDTSKYQPFGFEISKRRVFSAGGRPVIYSPIVEKQLLNPSIQWRFMPFDLDARSESSPFGIDFTWEREWRLNEPELSLDAVNRIFVPNDRYRDLLIDRTNDIVSESISDYYYGYPCPSVEDYIDSIQEMINILRID</sequence>
<dbReference type="EMBL" id="AAILSQ010000010">
    <property type="protein sequence ID" value="ECF6051790.1"/>
    <property type="molecule type" value="Genomic_DNA"/>
</dbReference>
<accession>A0A5Y2S2N3</accession>
<dbReference type="Proteomes" id="UP000839746">
    <property type="component" value="Unassembled WGS sequence"/>
</dbReference>
<gene>
    <name evidence="1" type="ORF">FNN84_11340</name>
</gene>
<reference evidence="1" key="1">
    <citation type="submission" date="2019-07" db="EMBL/GenBank/DDBJ databases">
        <authorList>
            <person name="Ashton P.M."/>
            <person name="Dallman T."/>
            <person name="Nair S."/>
            <person name="De Pinna E."/>
            <person name="Peters T."/>
            <person name="Grant K."/>
        </authorList>
    </citation>
    <scope>NUCLEOTIDE SEQUENCE [LARGE SCALE GENOMIC DNA]</scope>
    <source>
        <strain evidence="1">107213</strain>
    </source>
</reference>
<organism evidence="1">
    <name type="scientific">Salmonella enterica subsp. salamae</name>
    <dbReference type="NCBI Taxonomy" id="59202"/>
    <lineage>
        <taxon>Bacteria</taxon>
        <taxon>Pseudomonadati</taxon>
        <taxon>Pseudomonadota</taxon>
        <taxon>Gammaproteobacteria</taxon>
        <taxon>Enterobacterales</taxon>
        <taxon>Enterobacteriaceae</taxon>
        <taxon>Salmonella</taxon>
    </lineage>
</organism>
<comment type="caution">
    <text evidence="1">The sequence shown here is derived from an EMBL/GenBank/DDBJ whole genome shotgun (WGS) entry which is preliminary data.</text>
</comment>
<name>A0A5Y2S2N3_SALER</name>
<protein>
    <recommendedName>
        <fullName evidence="2">DUF2971 domain-containing protein</fullName>
    </recommendedName>
</protein>
<proteinExistence type="predicted"/>
<dbReference type="AlphaFoldDB" id="A0A5Y2S2N3"/>